<sequence>MNIFLTGATGFLGKRLIKNLLTQDHHIYVLVRNKHKFHTLCQSLSSQQSTRLTAIYGDITKEKLGISDVDYERINEQIDAIYHMAALLSFDPADKDVTFNVNVDGTRNVLEFAKEIAAKKFFYVSTAYTLGKSEQGYEQLYSTDRSFVNYYEESKCVSEHLVFSYKEDFNVYIMRPAIIIGDSITGEADTSFALYGLLKGLKLLKRKISRKDNWTSNMYRLLINPSTQSNFVPVDYVADVLTIGLTYAQPNKIYNITNPHPLDHQVIFEIVKDVLQFPNLKMVATADEATFSKEEHFVNEPLKVFHSYWNRSIIFESQHTKEMLEEANRNELNMDEEMLRRIISSFVKERVHS</sequence>
<dbReference type="EMBL" id="JAFBFC010000001">
    <property type="protein sequence ID" value="MBM7701191.1"/>
    <property type="molecule type" value="Genomic_DNA"/>
</dbReference>
<keyword evidence="3" id="KW-1185">Reference proteome</keyword>
<feature type="domain" description="Thioester reductase (TE)" evidence="1">
    <location>
        <begin position="5"/>
        <end position="240"/>
    </location>
</feature>
<protein>
    <submittedName>
        <fullName evidence="2">Thioester reductase-like protein</fullName>
    </submittedName>
</protein>
<reference evidence="2 3" key="1">
    <citation type="submission" date="2021-01" db="EMBL/GenBank/DDBJ databases">
        <title>Genomic Encyclopedia of Type Strains, Phase IV (KMG-IV): sequencing the most valuable type-strain genomes for metagenomic binning, comparative biology and taxonomic classification.</title>
        <authorList>
            <person name="Goeker M."/>
        </authorList>
    </citation>
    <scope>NUCLEOTIDE SEQUENCE [LARGE SCALE GENOMIC DNA]</scope>
    <source>
        <strain evidence="2 3">DSM 104297</strain>
    </source>
</reference>
<dbReference type="PANTHER" id="PTHR11011">
    <property type="entry name" value="MALE STERILITY PROTEIN 2-RELATED"/>
    <property type="match status" value="1"/>
</dbReference>
<evidence type="ECO:0000313" key="3">
    <source>
        <dbReference type="Proteomes" id="UP000809829"/>
    </source>
</evidence>
<dbReference type="Pfam" id="PF07993">
    <property type="entry name" value="NAD_binding_4"/>
    <property type="match status" value="1"/>
</dbReference>
<dbReference type="SUPFAM" id="SSF51735">
    <property type="entry name" value="NAD(P)-binding Rossmann-fold domains"/>
    <property type="match status" value="1"/>
</dbReference>
<dbReference type="InterPro" id="IPR036291">
    <property type="entry name" value="NAD(P)-bd_dom_sf"/>
</dbReference>
<evidence type="ECO:0000313" key="2">
    <source>
        <dbReference type="EMBL" id="MBM7701191.1"/>
    </source>
</evidence>
<dbReference type="Proteomes" id="UP000809829">
    <property type="component" value="Unassembled WGS sequence"/>
</dbReference>
<dbReference type="InterPro" id="IPR013120">
    <property type="entry name" value="FAR_NAD-bd"/>
</dbReference>
<accession>A0ABS2QR18</accession>
<organism evidence="2 3">
    <name type="scientific">Priestia iocasae</name>
    <dbReference type="NCBI Taxonomy" id="2291674"/>
    <lineage>
        <taxon>Bacteria</taxon>
        <taxon>Bacillati</taxon>
        <taxon>Bacillota</taxon>
        <taxon>Bacilli</taxon>
        <taxon>Bacillales</taxon>
        <taxon>Bacillaceae</taxon>
        <taxon>Priestia</taxon>
    </lineage>
</organism>
<gene>
    <name evidence="2" type="ORF">JOC83_000017</name>
</gene>
<dbReference type="RefSeq" id="WP_205182376.1">
    <property type="nucleotide sequence ID" value="NZ_JAFBFC010000001.1"/>
</dbReference>
<evidence type="ECO:0000259" key="1">
    <source>
        <dbReference type="Pfam" id="PF07993"/>
    </source>
</evidence>
<name>A0ABS2QR18_9BACI</name>
<comment type="caution">
    <text evidence="2">The sequence shown here is derived from an EMBL/GenBank/DDBJ whole genome shotgun (WGS) entry which is preliminary data.</text>
</comment>
<proteinExistence type="predicted"/>
<dbReference type="InterPro" id="IPR026055">
    <property type="entry name" value="FAR"/>
</dbReference>
<dbReference type="Gene3D" id="3.40.50.720">
    <property type="entry name" value="NAD(P)-binding Rossmann-like Domain"/>
    <property type="match status" value="1"/>
</dbReference>